<dbReference type="OrthoDB" id="9768470at2"/>
<evidence type="ECO:0000256" key="5">
    <source>
        <dbReference type="ARBA" id="ARBA00023237"/>
    </source>
</evidence>
<gene>
    <name evidence="9" type="ORF">SAMN05421664_2257</name>
</gene>
<keyword evidence="9" id="KW-0675">Receptor</keyword>
<dbReference type="InterPro" id="IPR012910">
    <property type="entry name" value="Plug_dom"/>
</dbReference>
<organism evidence="9 10">
    <name type="scientific">Chryseobacterium soldanellicola</name>
    <dbReference type="NCBI Taxonomy" id="311333"/>
    <lineage>
        <taxon>Bacteria</taxon>
        <taxon>Pseudomonadati</taxon>
        <taxon>Bacteroidota</taxon>
        <taxon>Flavobacteriia</taxon>
        <taxon>Flavobacteriales</taxon>
        <taxon>Weeksellaceae</taxon>
        <taxon>Chryseobacterium group</taxon>
        <taxon>Chryseobacterium</taxon>
    </lineage>
</organism>
<comment type="subcellular location">
    <subcellularLocation>
        <location evidence="1 6">Cell outer membrane</location>
    </subcellularLocation>
</comment>
<keyword evidence="4 6" id="KW-0472">Membrane</keyword>
<reference evidence="10" key="1">
    <citation type="submission" date="2016-10" db="EMBL/GenBank/DDBJ databases">
        <authorList>
            <person name="Varghese N."/>
            <person name="Submissions S."/>
        </authorList>
    </citation>
    <scope>NUCLEOTIDE SEQUENCE [LARGE SCALE GENOMIC DNA]</scope>
    <source>
        <strain evidence="10">DSM 17072</strain>
    </source>
</reference>
<accession>A0A1H1D2H5</accession>
<name>A0A1H1D2H5_9FLAO</name>
<dbReference type="Gene3D" id="2.170.130.10">
    <property type="entry name" value="TonB-dependent receptor, plug domain"/>
    <property type="match status" value="1"/>
</dbReference>
<evidence type="ECO:0000256" key="2">
    <source>
        <dbReference type="ARBA" id="ARBA00022729"/>
    </source>
</evidence>
<evidence type="ECO:0000259" key="8">
    <source>
        <dbReference type="Pfam" id="PF07715"/>
    </source>
</evidence>
<feature type="domain" description="TonB-dependent receptor plug" evidence="8">
    <location>
        <begin position="77"/>
        <end position="158"/>
    </location>
</feature>
<protein>
    <submittedName>
        <fullName evidence="9">Outer membrane receptor proteins, mostly Fe transport</fullName>
    </submittedName>
</protein>
<dbReference type="Pfam" id="PF00593">
    <property type="entry name" value="TonB_dep_Rec_b-barrel"/>
    <property type="match status" value="1"/>
</dbReference>
<dbReference type="InterPro" id="IPR010917">
    <property type="entry name" value="TonB_rcpt_CS"/>
</dbReference>
<dbReference type="InterPro" id="IPR000531">
    <property type="entry name" value="Beta-barrel_TonB"/>
</dbReference>
<evidence type="ECO:0000256" key="4">
    <source>
        <dbReference type="ARBA" id="ARBA00023136"/>
    </source>
</evidence>
<evidence type="ECO:0000256" key="6">
    <source>
        <dbReference type="RuleBase" id="RU003357"/>
    </source>
</evidence>
<keyword evidence="5" id="KW-0998">Cell outer membrane</keyword>
<sequence>MFHSFAPKEYSKKEMNFRKLSIAVLFLTTSGTVLYAQETKKDSVKNEKKIEGVVIKGSTKKGTEANLINLQKKSVEVIERVGSVQLAKQGVGDAATAVTKATGTIKQEGSGQIFVRGLGDRYNSTTLNGLPIPSDDPENRNIDLSIFKTSMIEYISLDKIYNPKMLGDFGGASISIVSKEHTGKPYFKIGLGSSINLQTFDNNNFKVQDGAPGFFGFKETKFIKGNPYQTYPFTSKWNFKNADNPFNTDMNIEGGASFGKFSLFGYAGFENSYEYSKGQEGFYFADNTPNKKFDVERSKYKTNTTALINLGYKFNANNKINFTSNFIHSSDQTAKIFTGYSYDVDKNVIINRGDNKITSTWINQLFGTHKLGETWNADWAVGHNMLNSKRPDRMQNTIDATTMQLITGSAINNHRYFDELKDNTVLGHAYLSKTLDKFKITVGYDGQYKDRKFDNTTIGMNFSLSPQVDPNNIDGFINASNNGLFSYQTFQPSTNLFKPFYFNVKQNIQSGFANVDINLTDKFVVQVGGRFDYIDMQLKWFDAVLQDGKKNKQYNKFLPALNAKYSLSDKQNLRLSFSKTYTLPQAKELSPIAYYDVTTNVYGNQDLTPSDNYNADLKWEFFPKSGELISVAAFGKYIQNPIARTTYASSAPSDMTYFNLSDYGYIVGAEVEVRKDIYSWSNSKIYTFINGTYMHSEQKFKSEDQIAKENHGKRVVFSNPKADLQGAADFIANVNLGYNYKWNNNLNSLDFVVVYSHIGKNLYSVGTTDIGNFYEAARHLLDLNLNFTLDKIGIGISAKNLINPHNKIEQENKTATLINRDYTMGRQVGLNLSYKF</sequence>
<dbReference type="Gene3D" id="2.40.170.20">
    <property type="entry name" value="TonB-dependent receptor, beta-barrel domain"/>
    <property type="match status" value="1"/>
</dbReference>
<dbReference type="PANTHER" id="PTHR40980">
    <property type="entry name" value="PLUG DOMAIN-CONTAINING PROTEIN"/>
    <property type="match status" value="1"/>
</dbReference>
<dbReference type="GO" id="GO:0009279">
    <property type="term" value="C:cell outer membrane"/>
    <property type="evidence" value="ECO:0007669"/>
    <property type="project" value="UniProtKB-SubCell"/>
</dbReference>
<proteinExistence type="inferred from homology"/>
<evidence type="ECO:0000313" key="10">
    <source>
        <dbReference type="Proteomes" id="UP000199627"/>
    </source>
</evidence>
<dbReference type="PROSITE" id="PS01156">
    <property type="entry name" value="TONB_DEPENDENT_REC_2"/>
    <property type="match status" value="1"/>
</dbReference>
<evidence type="ECO:0000256" key="1">
    <source>
        <dbReference type="ARBA" id="ARBA00004442"/>
    </source>
</evidence>
<dbReference type="Pfam" id="PF07715">
    <property type="entry name" value="Plug"/>
    <property type="match status" value="1"/>
</dbReference>
<keyword evidence="2" id="KW-0732">Signal</keyword>
<keyword evidence="3 6" id="KW-0798">TonB box</keyword>
<dbReference type="AlphaFoldDB" id="A0A1H1D2H5"/>
<dbReference type="InterPro" id="IPR037066">
    <property type="entry name" value="Plug_dom_sf"/>
</dbReference>
<evidence type="ECO:0000259" key="7">
    <source>
        <dbReference type="Pfam" id="PF00593"/>
    </source>
</evidence>
<dbReference type="PANTHER" id="PTHR40980:SF5">
    <property type="entry name" value="TONB-DEPENDENT RECEPTOR"/>
    <property type="match status" value="1"/>
</dbReference>
<evidence type="ECO:0000256" key="3">
    <source>
        <dbReference type="ARBA" id="ARBA00023077"/>
    </source>
</evidence>
<dbReference type="Proteomes" id="UP000199627">
    <property type="component" value="Unassembled WGS sequence"/>
</dbReference>
<dbReference type="EMBL" id="FNKL01000003">
    <property type="protein sequence ID" value="SDQ70632.1"/>
    <property type="molecule type" value="Genomic_DNA"/>
</dbReference>
<keyword evidence="10" id="KW-1185">Reference proteome</keyword>
<dbReference type="SUPFAM" id="SSF56935">
    <property type="entry name" value="Porins"/>
    <property type="match status" value="1"/>
</dbReference>
<evidence type="ECO:0000313" key="9">
    <source>
        <dbReference type="EMBL" id="SDQ70632.1"/>
    </source>
</evidence>
<dbReference type="STRING" id="311333.SAMN05421664_2257"/>
<feature type="domain" description="TonB-dependent receptor-like beta-barrel" evidence="7">
    <location>
        <begin position="411"/>
        <end position="801"/>
    </location>
</feature>
<dbReference type="InterPro" id="IPR036942">
    <property type="entry name" value="Beta-barrel_TonB_sf"/>
</dbReference>
<comment type="similarity">
    <text evidence="6">Belongs to the TonB-dependent receptor family.</text>
</comment>